<dbReference type="RefSeq" id="WP_014706874.1">
    <property type="nucleotide sequence ID" value="NC_017857.3"/>
</dbReference>
<dbReference type="InterPro" id="IPR030374">
    <property type="entry name" value="PABS"/>
</dbReference>
<dbReference type="InterPro" id="IPR029063">
    <property type="entry name" value="SAM-dependent_MTases_sf"/>
</dbReference>
<sequence>MRLYYGGSVVYQAASDEGIIEVVDIGDQRSLHFGTYPRQSSMSLQSPHLLELSYTRAMMAGLLFQPRPKTICVIGLGGGSLVKFLLHHFEECQIDVIEYRQDVIDVAHRYFEVPHNDPRLRIHHDDGYQFVSNQFFSNGAFYDLLLVDAFDHVGMSASVGGQAFFDACAGVLNDDGLMSINLWGTDRPGFSQSMQRINQSFDNQTLVLPVADKGNVIGLALKQKFNVSQLKRHRDLAENLNQQFDVGLPQSLHDLIKQNISFLNRLFL</sequence>
<evidence type="ECO:0000256" key="2">
    <source>
        <dbReference type="ARBA" id="ARBA00022679"/>
    </source>
</evidence>
<keyword evidence="5" id="KW-1185">Reference proteome</keyword>
<evidence type="ECO:0000313" key="4">
    <source>
        <dbReference type="EMBL" id="AFI84501.1"/>
    </source>
</evidence>
<dbReference type="EMBL" id="CP003390">
    <property type="protein sequence ID" value="AFI84501.1"/>
    <property type="molecule type" value="Genomic_DNA"/>
</dbReference>
<evidence type="ECO:0000313" key="5">
    <source>
        <dbReference type="Proteomes" id="UP000009144"/>
    </source>
</evidence>
<dbReference type="PATRIC" id="fig|754476.3.peg.1658"/>
<keyword evidence="3" id="KW-0620">Polyamine biosynthesis</keyword>
<dbReference type="PANTHER" id="PTHR43317">
    <property type="entry name" value="THERMOSPERMINE SYNTHASE ACAULIS5"/>
    <property type="match status" value="1"/>
</dbReference>
<dbReference type="STRING" id="754476.Q7A_1679"/>
<organism evidence="4 5">
    <name type="scientific">Methylophaga nitratireducenticrescens</name>
    <dbReference type="NCBI Taxonomy" id="754476"/>
    <lineage>
        <taxon>Bacteria</taxon>
        <taxon>Pseudomonadati</taxon>
        <taxon>Pseudomonadota</taxon>
        <taxon>Gammaproteobacteria</taxon>
        <taxon>Thiotrichales</taxon>
        <taxon>Piscirickettsiaceae</taxon>
        <taxon>Methylophaga</taxon>
    </lineage>
</organism>
<dbReference type="PROSITE" id="PS51006">
    <property type="entry name" value="PABS_2"/>
    <property type="match status" value="1"/>
</dbReference>
<evidence type="ECO:0000256" key="3">
    <source>
        <dbReference type="ARBA" id="ARBA00023115"/>
    </source>
</evidence>
<dbReference type="PANTHER" id="PTHR43317:SF1">
    <property type="entry name" value="THERMOSPERMINE SYNTHASE ACAULIS5"/>
    <property type="match status" value="1"/>
</dbReference>
<dbReference type="Pfam" id="PF01564">
    <property type="entry name" value="Spermine_synth"/>
    <property type="match status" value="1"/>
</dbReference>
<dbReference type="Gene3D" id="3.40.50.150">
    <property type="entry name" value="Vaccinia Virus protein VP39"/>
    <property type="match status" value="1"/>
</dbReference>
<dbReference type="KEGG" id="mej:Q7A_1679"/>
<dbReference type="Proteomes" id="UP000009144">
    <property type="component" value="Chromosome"/>
</dbReference>
<name>I1XJD2_METNJ</name>
<gene>
    <name evidence="4" type="ordered locus">Q7A_1679</name>
</gene>
<protein>
    <submittedName>
        <fullName evidence="4">Spermidine synthase-like protein</fullName>
    </submittedName>
</protein>
<dbReference type="AlphaFoldDB" id="I1XJD2"/>
<evidence type="ECO:0000256" key="1">
    <source>
        <dbReference type="ARBA" id="ARBA00007867"/>
    </source>
</evidence>
<reference evidence="4 5" key="2">
    <citation type="journal article" date="2013" name="Int. J. Syst. Evol. Microbiol.">
        <title>Methylophaga nitratireducenticrescens sp. nov. and Methylophaga frappieri sp. nov., isolated from the biofilm of the methanol-fed denitrification system treating the seawater at the Montreal Biodome.</title>
        <authorList>
            <person name="Villeneuve C."/>
            <person name="Martineau C."/>
            <person name="Mauffrey F."/>
            <person name="Villemur R."/>
        </authorList>
    </citation>
    <scope>NUCLEOTIDE SEQUENCE [LARGE SCALE GENOMIC DNA]</scope>
    <source>
        <strain evidence="4 5">JAM1</strain>
    </source>
</reference>
<dbReference type="SUPFAM" id="SSF53335">
    <property type="entry name" value="S-adenosyl-L-methionine-dependent methyltransferases"/>
    <property type="match status" value="1"/>
</dbReference>
<dbReference type="HOGENOM" id="CLU_060070_2_0_6"/>
<dbReference type="eggNOG" id="COG0421">
    <property type="taxonomic scope" value="Bacteria"/>
</dbReference>
<dbReference type="GO" id="GO:0006596">
    <property type="term" value="P:polyamine biosynthetic process"/>
    <property type="evidence" value="ECO:0007669"/>
    <property type="project" value="UniProtKB-UniRule"/>
</dbReference>
<dbReference type="GO" id="GO:0016740">
    <property type="term" value="F:transferase activity"/>
    <property type="evidence" value="ECO:0007669"/>
    <property type="project" value="UniProtKB-UniRule"/>
</dbReference>
<accession>I1XJD2</accession>
<proteinExistence type="inferred from homology"/>
<reference evidence="4 5" key="1">
    <citation type="journal article" date="2012" name="J. Bacteriol.">
        <title>Complete genome sequences of Methylophaga sp. strain JAM1 and Methylophaga sp. strain JAM7.</title>
        <authorList>
            <person name="Villeneuve C."/>
            <person name="Martineau C."/>
            <person name="Mauffrey F."/>
            <person name="Villemur R."/>
        </authorList>
    </citation>
    <scope>NUCLEOTIDE SEQUENCE [LARGE SCALE GENOMIC DNA]</scope>
    <source>
        <strain evidence="4 5">JAM1</strain>
    </source>
</reference>
<keyword evidence="2" id="KW-0808">Transferase</keyword>
<dbReference type="OrthoDB" id="117774at2"/>
<comment type="similarity">
    <text evidence="1">Belongs to the spermidine/spermine synthase family.</text>
</comment>